<organism evidence="2 3">
    <name type="scientific">Polyporus arcularius HHB13444</name>
    <dbReference type="NCBI Taxonomy" id="1314778"/>
    <lineage>
        <taxon>Eukaryota</taxon>
        <taxon>Fungi</taxon>
        <taxon>Dikarya</taxon>
        <taxon>Basidiomycota</taxon>
        <taxon>Agaricomycotina</taxon>
        <taxon>Agaricomycetes</taxon>
        <taxon>Polyporales</taxon>
        <taxon>Polyporaceae</taxon>
        <taxon>Polyporus</taxon>
    </lineage>
</organism>
<dbReference type="AlphaFoldDB" id="A0A5C3PID3"/>
<feature type="compositionally biased region" description="Polar residues" evidence="1">
    <location>
        <begin position="152"/>
        <end position="166"/>
    </location>
</feature>
<keyword evidence="3" id="KW-1185">Reference proteome</keyword>
<sequence length="900" mass="100468">MPVSRGRQLRLPTDQEMMEANYGGLASARDLTYSQQRCASEIPVATEDEATPKGTPEKDVPQQAASRQREQSDSLPPSSPISVPFTDEDVSDTGGQTRPSTPRSFDSTPCWSAMDSIPRTHAGPAAVLFDDNESATYEDGEIEDPLAMDQGPPSNQEQNRTITSGRGESDAERREYVLSEYPETHSVPVSVPTASKRPWMGSPLSEERDRSSRRPKREPSDVHQNAFKLPPIQELANPWGGTDSEGRFSFRFNQPVATSTPRRSVSTHNTHTTLSYAANMSGHPPTPHSVGSSFRDDGDETRRYGRATSRQEQVREQSVAFGEGYPLTSSREGSPDALGLLEATDRPFRKARTLREVLADPTPVSSARPNEDERRGDARWPGGYVPNVRGPRREHEDVVEGQRSERRGRTDARQNTDREESYFQAIPNTKAWDFASRRGERLRSESLRDEDERMMTEDGEARSQLREDWEEGRRSNTHASVRGEALYDDMHEANEYEQGHSGRTSRGPSDWNAGPEYGAVPTAMVADDEAEDTPVLLDVPTDSKWATHFDDPETIVNGQSGEWTRVIWRDSKPIVLFTVFNYRYTKDGAINRHIESAVTSLTTFLTGETKIYVVPPEPETGYAIKPRDLPFVWVIRGLSERGARTMTRLRAISTRAVSIMTFPRVLGNPRWVCGLIGFMRRDVETIRAAVLHVLRSEHMMKRLEDLTSSSRHLDGMPQNRRVEYVIASLKITLASAEEDDFVANVYLFPPTDDMGRWREWAAEMRASRYNIFLNGSGTAKKVFWAGRGLWRAIGHTRASLSGRRDEEAPEEDAVSIRQEESHARSEAAEGELRQDTGSRTAMEGVAVAATREARARAEHGSPEPHLEAGPRVVSGVGLVALDGGTEGGLVEMLERVANKY</sequence>
<feature type="compositionally biased region" description="Basic and acidic residues" evidence="1">
    <location>
        <begin position="369"/>
        <end position="378"/>
    </location>
</feature>
<dbReference type="Proteomes" id="UP000308197">
    <property type="component" value="Unassembled WGS sequence"/>
</dbReference>
<feature type="region of interest" description="Disordered" evidence="1">
    <location>
        <begin position="354"/>
        <end position="424"/>
    </location>
</feature>
<evidence type="ECO:0000256" key="1">
    <source>
        <dbReference type="SAM" id="MobiDB-lite"/>
    </source>
</evidence>
<feature type="compositionally biased region" description="Basic and acidic residues" evidence="1">
    <location>
        <begin position="391"/>
        <end position="421"/>
    </location>
</feature>
<feature type="region of interest" description="Disordered" evidence="1">
    <location>
        <begin position="39"/>
        <end position="338"/>
    </location>
</feature>
<dbReference type="EMBL" id="ML211073">
    <property type="protein sequence ID" value="TFK89545.1"/>
    <property type="molecule type" value="Genomic_DNA"/>
</dbReference>
<feature type="region of interest" description="Disordered" evidence="1">
    <location>
        <begin position="445"/>
        <end position="478"/>
    </location>
</feature>
<evidence type="ECO:0000313" key="3">
    <source>
        <dbReference type="Proteomes" id="UP000308197"/>
    </source>
</evidence>
<protein>
    <submittedName>
        <fullName evidence="2">Uncharacterized protein</fullName>
    </submittedName>
</protein>
<proteinExistence type="predicted"/>
<dbReference type="InParanoid" id="A0A5C3PID3"/>
<reference evidence="2 3" key="1">
    <citation type="journal article" date="2019" name="Nat. Ecol. Evol.">
        <title>Megaphylogeny resolves global patterns of mushroom evolution.</title>
        <authorList>
            <person name="Varga T."/>
            <person name="Krizsan K."/>
            <person name="Foldi C."/>
            <person name="Dima B."/>
            <person name="Sanchez-Garcia M."/>
            <person name="Sanchez-Ramirez S."/>
            <person name="Szollosi G.J."/>
            <person name="Szarkandi J.G."/>
            <person name="Papp V."/>
            <person name="Albert L."/>
            <person name="Andreopoulos W."/>
            <person name="Angelini C."/>
            <person name="Antonin V."/>
            <person name="Barry K.W."/>
            <person name="Bougher N.L."/>
            <person name="Buchanan P."/>
            <person name="Buyck B."/>
            <person name="Bense V."/>
            <person name="Catcheside P."/>
            <person name="Chovatia M."/>
            <person name="Cooper J."/>
            <person name="Damon W."/>
            <person name="Desjardin D."/>
            <person name="Finy P."/>
            <person name="Geml J."/>
            <person name="Haridas S."/>
            <person name="Hughes K."/>
            <person name="Justo A."/>
            <person name="Karasinski D."/>
            <person name="Kautmanova I."/>
            <person name="Kiss B."/>
            <person name="Kocsube S."/>
            <person name="Kotiranta H."/>
            <person name="LaButti K.M."/>
            <person name="Lechner B.E."/>
            <person name="Liimatainen K."/>
            <person name="Lipzen A."/>
            <person name="Lukacs Z."/>
            <person name="Mihaltcheva S."/>
            <person name="Morgado L.N."/>
            <person name="Niskanen T."/>
            <person name="Noordeloos M.E."/>
            <person name="Ohm R.A."/>
            <person name="Ortiz-Santana B."/>
            <person name="Ovrebo C."/>
            <person name="Racz N."/>
            <person name="Riley R."/>
            <person name="Savchenko A."/>
            <person name="Shiryaev A."/>
            <person name="Soop K."/>
            <person name="Spirin V."/>
            <person name="Szebenyi C."/>
            <person name="Tomsovsky M."/>
            <person name="Tulloss R.E."/>
            <person name="Uehling J."/>
            <person name="Grigoriev I.V."/>
            <person name="Vagvolgyi C."/>
            <person name="Papp T."/>
            <person name="Martin F.M."/>
            <person name="Miettinen O."/>
            <person name="Hibbett D.S."/>
            <person name="Nagy L.G."/>
        </authorList>
    </citation>
    <scope>NUCLEOTIDE SEQUENCE [LARGE SCALE GENOMIC DNA]</scope>
    <source>
        <strain evidence="2 3">HHB13444</strain>
    </source>
</reference>
<feature type="compositionally biased region" description="Polar residues" evidence="1">
    <location>
        <begin position="251"/>
        <end position="278"/>
    </location>
</feature>
<feature type="compositionally biased region" description="Basic and acidic residues" evidence="1">
    <location>
        <begin position="294"/>
        <end position="303"/>
    </location>
</feature>
<feature type="compositionally biased region" description="Basic and acidic residues" evidence="1">
    <location>
        <begin position="167"/>
        <end position="177"/>
    </location>
</feature>
<feature type="compositionally biased region" description="Basic and acidic residues" evidence="1">
    <location>
        <begin position="205"/>
        <end position="221"/>
    </location>
</feature>
<feature type="compositionally biased region" description="Basic and acidic residues" evidence="1">
    <location>
        <begin position="445"/>
        <end position="474"/>
    </location>
</feature>
<accession>A0A5C3PID3</accession>
<name>A0A5C3PID3_9APHY</name>
<feature type="region of interest" description="Disordered" evidence="1">
    <location>
        <begin position="798"/>
        <end position="838"/>
    </location>
</feature>
<feature type="compositionally biased region" description="Basic and acidic residues" evidence="1">
    <location>
        <begin position="817"/>
        <end position="836"/>
    </location>
</feature>
<feature type="compositionally biased region" description="Acidic residues" evidence="1">
    <location>
        <begin position="130"/>
        <end position="146"/>
    </location>
</feature>
<feature type="compositionally biased region" description="Polar residues" evidence="1">
    <location>
        <begin position="93"/>
        <end position="110"/>
    </location>
</feature>
<evidence type="ECO:0000313" key="2">
    <source>
        <dbReference type="EMBL" id="TFK89545.1"/>
    </source>
</evidence>
<gene>
    <name evidence="2" type="ORF">K466DRAFT_597710</name>
</gene>